<protein>
    <submittedName>
        <fullName evidence="1">Uncharacterized protein</fullName>
    </submittedName>
</protein>
<proteinExistence type="predicted"/>
<evidence type="ECO:0000313" key="1">
    <source>
        <dbReference type="EMBL" id="SMF99028.1"/>
    </source>
</evidence>
<reference evidence="1 2" key="1">
    <citation type="submission" date="2017-04" db="EMBL/GenBank/DDBJ databases">
        <authorList>
            <person name="Afonso C.L."/>
            <person name="Miller P.J."/>
            <person name="Scott M.A."/>
            <person name="Spackman E."/>
            <person name="Goraichik I."/>
            <person name="Dimitrov K.M."/>
            <person name="Suarez D.L."/>
            <person name="Swayne D.E."/>
        </authorList>
    </citation>
    <scope>NUCLEOTIDE SEQUENCE [LARGE SCALE GENOMIC DNA]</scope>
    <source>
        <strain evidence="1">LMG 28154</strain>
    </source>
</reference>
<dbReference type="AlphaFoldDB" id="A0A238H1A3"/>
<dbReference type="EMBL" id="FXAN01000037">
    <property type="protein sequence ID" value="SMF99028.1"/>
    <property type="molecule type" value="Genomic_DNA"/>
</dbReference>
<evidence type="ECO:0000313" key="2">
    <source>
        <dbReference type="Proteomes" id="UP000198460"/>
    </source>
</evidence>
<gene>
    <name evidence="1" type="ORF">BSIN_2245</name>
</gene>
<dbReference type="Proteomes" id="UP000198460">
    <property type="component" value="Unassembled WGS sequence"/>
</dbReference>
<sequence length="40" mass="4959">MSPLFHNDLKYARCRFCRIYSIGRRDLLKIMDSPPRRIRY</sequence>
<accession>A0A238H1A3</accession>
<name>A0A238H1A3_9BURK</name>
<organism evidence="1 2">
    <name type="scientific">Burkholderia singularis</name>
    <dbReference type="NCBI Taxonomy" id="1503053"/>
    <lineage>
        <taxon>Bacteria</taxon>
        <taxon>Pseudomonadati</taxon>
        <taxon>Pseudomonadota</taxon>
        <taxon>Betaproteobacteria</taxon>
        <taxon>Burkholderiales</taxon>
        <taxon>Burkholderiaceae</taxon>
        <taxon>Burkholderia</taxon>
        <taxon>pseudomallei group</taxon>
    </lineage>
</organism>